<name>A0ABN6LEX4_9BACT</name>
<comment type="catalytic activity">
    <reaction evidence="1">
        <text>dTDP-4-dehydro-6-deoxy-alpha-D-glucose = dTDP-4-dehydro-beta-L-rhamnose</text>
        <dbReference type="Rhea" id="RHEA:16969"/>
        <dbReference type="ChEBI" id="CHEBI:57649"/>
        <dbReference type="ChEBI" id="CHEBI:62830"/>
        <dbReference type="EC" id="5.1.3.13"/>
    </reaction>
</comment>
<dbReference type="Proteomes" id="UP001354989">
    <property type="component" value="Plasmid pPP3"/>
</dbReference>
<evidence type="ECO:0000313" key="9">
    <source>
        <dbReference type="Proteomes" id="UP001354989"/>
    </source>
</evidence>
<organism evidence="8 9">
    <name type="scientific">Persicobacter psychrovividus</name>
    <dbReference type="NCBI Taxonomy" id="387638"/>
    <lineage>
        <taxon>Bacteria</taxon>
        <taxon>Pseudomonadati</taxon>
        <taxon>Bacteroidota</taxon>
        <taxon>Cytophagia</taxon>
        <taxon>Cytophagales</taxon>
        <taxon>Persicobacteraceae</taxon>
        <taxon>Persicobacter</taxon>
    </lineage>
</organism>
<dbReference type="Pfam" id="PF00908">
    <property type="entry name" value="dTDP_sugar_isom"/>
    <property type="match status" value="1"/>
</dbReference>
<geneLocation type="plasmid" evidence="8 9">
    <name>pPP3</name>
</geneLocation>
<keyword evidence="8" id="KW-0614">Plasmid</keyword>
<evidence type="ECO:0000256" key="5">
    <source>
        <dbReference type="ARBA" id="ARBA00029758"/>
    </source>
</evidence>
<sequence length="175" mass="19454">MILPETETYRLISPRVNQGDHRGRFVKYFSADSAEEVIPMVESFYSTSAKGVIRGMHFQSGEYAQAKLVTCVYGEILDVIVDLRKDQPTYGEVFSTVLSSENANCLYIPVGFAHGFKTLSEHATVLYHCTAAYSAQHEGGVHLDSLGFDWGGIDADLLSVRDKSFLPLETFKSPF</sequence>
<evidence type="ECO:0000256" key="6">
    <source>
        <dbReference type="ARBA" id="ARBA00031424"/>
    </source>
</evidence>
<keyword evidence="9" id="KW-1185">Reference proteome</keyword>
<evidence type="ECO:0000256" key="1">
    <source>
        <dbReference type="ARBA" id="ARBA00001298"/>
    </source>
</evidence>
<evidence type="ECO:0000256" key="7">
    <source>
        <dbReference type="ARBA" id="ARBA00033311"/>
    </source>
</evidence>
<dbReference type="PANTHER" id="PTHR21047">
    <property type="entry name" value="DTDP-6-DEOXY-D-GLUCOSE-3,5 EPIMERASE"/>
    <property type="match status" value="1"/>
</dbReference>
<gene>
    <name evidence="8" type="primary">rmlC</name>
    <name evidence="8" type="ORF">PEPS_39490</name>
</gene>
<evidence type="ECO:0000313" key="8">
    <source>
        <dbReference type="EMBL" id="BDD01669.1"/>
    </source>
</evidence>
<dbReference type="PANTHER" id="PTHR21047:SF2">
    <property type="entry name" value="THYMIDINE DIPHOSPHO-4-KETO-RHAMNOSE 3,5-EPIMERASE"/>
    <property type="match status" value="1"/>
</dbReference>
<evidence type="ECO:0000256" key="4">
    <source>
        <dbReference type="ARBA" id="ARBA00019595"/>
    </source>
</evidence>
<evidence type="ECO:0000256" key="3">
    <source>
        <dbReference type="ARBA" id="ARBA00012098"/>
    </source>
</evidence>
<dbReference type="EMBL" id="AP025295">
    <property type="protein sequence ID" value="BDD01669.1"/>
    <property type="molecule type" value="Genomic_DNA"/>
</dbReference>
<dbReference type="EC" id="5.1.3.13" evidence="3"/>
<evidence type="ECO:0000256" key="2">
    <source>
        <dbReference type="ARBA" id="ARBA00001997"/>
    </source>
</evidence>
<comment type="function">
    <text evidence="2">Catalyzes the epimerization of the C3' and C5'positions of dTDP-6-deoxy-D-xylo-4-hexulose, forming dTDP-6-deoxy-L-lyxo-4-hexulose.</text>
</comment>
<dbReference type="InterPro" id="IPR011051">
    <property type="entry name" value="RmlC_Cupin_sf"/>
</dbReference>
<accession>A0ABN6LEX4</accession>
<dbReference type="InterPro" id="IPR014710">
    <property type="entry name" value="RmlC-like_jellyroll"/>
</dbReference>
<proteinExistence type="predicted"/>
<dbReference type="SUPFAM" id="SSF51182">
    <property type="entry name" value="RmlC-like cupins"/>
    <property type="match status" value="1"/>
</dbReference>
<dbReference type="InterPro" id="IPR000888">
    <property type="entry name" value="RmlC-like"/>
</dbReference>
<dbReference type="Gene3D" id="2.60.120.10">
    <property type="entry name" value="Jelly Rolls"/>
    <property type="match status" value="1"/>
</dbReference>
<dbReference type="CDD" id="cd00438">
    <property type="entry name" value="cupin_RmlC"/>
    <property type="match status" value="1"/>
</dbReference>
<reference evidence="8 9" key="1">
    <citation type="submission" date="2021-12" db="EMBL/GenBank/DDBJ databases">
        <title>Genome sequencing of bacteria with rrn-lacking chromosome and rrn-plasmid.</title>
        <authorList>
            <person name="Anda M."/>
            <person name="Iwasaki W."/>
        </authorList>
    </citation>
    <scope>NUCLEOTIDE SEQUENCE [LARGE SCALE GENOMIC DNA]</scope>
    <source>
        <strain evidence="8 9">NBRC 101262</strain>
        <plasmid evidence="8 9">pPP3</plasmid>
    </source>
</reference>
<dbReference type="RefSeq" id="WP_338398862.1">
    <property type="nucleotide sequence ID" value="NZ_AP025295.1"/>
</dbReference>
<protein>
    <recommendedName>
        <fullName evidence="4">dTDP-4-dehydrorhamnose 3,5-epimerase</fullName>
        <ecNumber evidence="3">5.1.3.13</ecNumber>
    </recommendedName>
    <alternativeName>
        <fullName evidence="6">Thymidine diphospho-4-keto-rhamnose 3,5-epimerase</fullName>
    </alternativeName>
    <alternativeName>
        <fullName evidence="5">dTDP-4-keto-6-deoxyglucose 3,5-epimerase</fullName>
    </alternativeName>
    <alternativeName>
        <fullName evidence="7">dTDP-6-deoxy-D-xylo-4-hexulose 3,5-epimerase</fullName>
    </alternativeName>
</protein>